<evidence type="ECO:0000313" key="1">
    <source>
        <dbReference type="EMBL" id="MBL0385867.1"/>
    </source>
</evidence>
<dbReference type="EMBL" id="JAEQNB010000001">
    <property type="protein sequence ID" value="MBL0385867.1"/>
    <property type="molecule type" value="Genomic_DNA"/>
</dbReference>
<evidence type="ECO:0000313" key="2">
    <source>
        <dbReference type="Proteomes" id="UP000602284"/>
    </source>
</evidence>
<proteinExistence type="predicted"/>
<dbReference type="Proteomes" id="UP000602284">
    <property type="component" value="Unassembled WGS sequence"/>
</dbReference>
<comment type="caution">
    <text evidence="1">The sequence shown here is derived from an EMBL/GenBank/DDBJ whole genome shotgun (WGS) entry which is preliminary data.</text>
</comment>
<name>A0ABS1J6M8_9BACL</name>
<organism evidence="1 2">
    <name type="scientific">Tumebacillus amylolyticus</name>
    <dbReference type="NCBI Taxonomy" id="2801339"/>
    <lineage>
        <taxon>Bacteria</taxon>
        <taxon>Bacillati</taxon>
        <taxon>Bacillota</taxon>
        <taxon>Bacilli</taxon>
        <taxon>Bacillales</taxon>
        <taxon>Alicyclobacillaceae</taxon>
        <taxon>Tumebacillus</taxon>
    </lineage>
</organism>
<accession>A0ABS1J6M8</accession>
<gene>
    <name evidence="1" type="ORF">JJB07_04315</name>
</gene>
<keyword evidence="2" id="KW-1185">Reference proteome</keyword>
<sequence length="397" mass="45511">MGYGEKVDYPTGRLLNMDATYFNVIKQAVEAAGLHCVRADELIHSGTIDVPMYEYLLKADVVIADLSTYNANALYELGVRHALKPHTTLLIAESKFQNPFDLGHTVIRRYEHLGKDIGYSEATRFQKELKEAIQEILKNPQIDSPVYTYLKDLKGFEESRVVQELPIPDGSDLQTLNKIVERGQKALDEGEFLRAKELFGMAGEMDPQNSFFVQRRVLATYKSKSPTAVEALREAWSMLEPLDVQRSADPETLGLAGAVQKRLWEELHEIGYLDRAIGYYERGFYIKRDYYNGINFAFLLNVRGRIVTGDDRIADQVLANRVRKQVVEICQELMRSDFDQRSDQYWILATLEEAYFGLQQEAEYLEAKQRAEQAANQAWERTSTEEQLEKLRALLEG</sequence>
<dbReference type="Pfam" id="PF20308">
    <property type="entry name" value="TPR-S"/>
    <property type="match status" value="1"/>
</dbReference>
<dbReference type="InterPro" id="IPR046880">
    <property type="entry name" value="TPR-S"/>
</dbReference>
<protein>
    <submittedName>
        <fullName evidence="1">DUF4071 domain-containing protein</fullName>
    </submittedName>
</protein>
<reference evidence="1 2" key="1">
    <citation type="submission" date="2021-01" db="EMBL/GenBank/DDBJ databases">
        <title>Tumebacillus sp. strain ITR2 16S ribosomal RNA gene Genome sequencing and assembly.</title>
        <authorList>
            <person name="Kang M."/>
        </authorList>
    </citation>
    <scope>NUCLEOTIDE SEQUENCE [LARGE SCALE GENOMIC DNA]</scope>
    <source>
        <strain evidence="1 2">ITR2</strain>
    </source>
</reference>